<sequence length="1027" mass="117221">MSRGKVKHRQRKLGDCAIAVGHVEAACRGRKAQGELKFLTQEEQSEVKQEAEELDAEYEDFFPINIVSGNGQHEPKMYYVSSVQPMFVTAKLNGRLDLVMEVDTGTYLTVLSEKDKNLYFPELVLEKPMLKLKSYGSVKLHPLGVLKELKVELNGIKRELECYVLPGEGPPLIGRQWLEAFGMWPLSYPKQTSIVAKVNKIEESELWEQFSAKYPVLFGNTPGLFNKGEIRLVLKEGTKPIALKARHLPFALVPKVDEEIDRLLKLGHLEKVETSEWATPIVPIIKKDGKVRLAGNFKLTVNPYIVMNKYPLPLFDEIFAVLQGGEEFSEIDLAHAYMQLAVERQSRDCLTIITHRGLLRYTRLAEGVCVGPGEFQKLMEGVLAGISNTVAYLDNIYCTGKNRVEHLRVLNEVFDKLQASGLRVNKRKCKLFQAELDVLGFVISKNGVKKSPEKIRAMLESPRPTNTKQLQAFIGLITYYARFLPYRAEKMKPLYALLEKKNSDFIWSTDCETAFVWVKKELASDRVLAHYDPSKKLILACDASPYGLAAILSHEYGDGVERPIAYASKVIPKSELSRAQIDKEASAIIFGFKKFYRYVFGREIILKTDHKPLVYIFGPNKEIPSTIASRLQRWAYYLSGFKYSISYVKSVDNGNCDALSKLPVSDETGVFENEFATVNYFSEGASCVDFRRVGQETQRDEVLRIIYKYVNDGWPASESKLKEEEKPYWGKRVELNTEKNSVLWGYRVIIPKSLQTRVLEELHSSHLGVVKMKMIARSYFWWPGLDREIENVANSCMICLRERKKPQQVPLSTWPWPDRVWQRIHSDLLGPVEGKMFLIVIDAHSKWPEVVDMGQCTQSIRLIKEFRKIFSRHGLPKHVVTDCGPQYASQEFKKFLEENGIRQSFAPPKHPATNGAAENFVGTFKDKVKKIMKGGVSLERAVDLFLMEYRSTEHCSTGRSPAWMMYKRELRTRFDLLKPTADENVYIKQAGQIRSVDGKRKFSVEVGDAVMVDDYRIGKDKRVEGVV</sequence>
<evidence type="ECO:0000256" key="2">
    <source>
        <dbReference type="ARBA" id="ARBA00022679"/>
    </source>
</evidence>
<dbReference type="GO" id="GO:0003676">
    <property type="term" value="F:nucleic acid binding"/>
    <property type="evidence" value="ECO:0007669"/>
    <property type="project" value="InterPro"/>
</dbReference>
<dbReference type="InterPro" id="IPR036397">
    <property type="entry name" value="RNaseH_sf"/>
</dbReference>
<dbReference type="InterPro" id="IPR041577">
    <property type="entry name" value="RT_RNaseH_2"/>
</dbReference>
<accession>A0AAJ7J1G9</accession>
<dbReference type="Gene3D" id="3.10.10.10">
    <property type="entry name" value="HIV Type 1 Reverse Transcriptase, subunit A, domain 1"/>
    <property type="match status" value="1"/>
</dbReference>
<dbReference type="RefSeq" id="XP_017881808.1">
    <property type="nucleotide sequence ID" value="XM_018026319.1"/>
</dbReference>
<dbReference type="FunFam" id="3.30.70.270:FF:000020">
    <property type="entry name" value="Transposon Tf2-6 polyprotein-like Protein"/>
    <property type="match status" value="1"/>
</dbReference>
<dbReference type="Gene3D" id="1.10.340.70">
    <property type="match status" value="1"/>
</dbReference>
<evidence type="ECO:0000259" key="7">
    <source>
        <dbReference type="PROSITE" id="PS50878"/>
    </source>
</evidence>
<dbReference type="GO" id="GO:0042575">
    <property type="term" value="C:DNA polymerase complex"/>
    <property type="evidence" value="ECO:0007669"/>
    <property type="project" value="UniProtKB-ARBA"/>
</dbReference>
<dbReference type="InterPro" id="IPR000477">
    <property type="entry name" value="RT_dom"/>
</dbReference>
<dbReference type="KEGG" id="ccal:108625957"/>
<dbReference type="PANTHER" id="PTHR37984">
    <property type="entry name" value="PROTEIN CBG26694"/>
    <property type="match status" value="1"/>
</dbReference>
<dbReference type="FunFam" id="1.10.340.70:FF:000003">
    <property type="entry name" value="Protein CBG25708"/>
    <property type="match status" value="1"/>
</dbReference>
<dbReference type="Pfam" id="PF17921">
    <property type="entry name" value="Integrase_H2C2"/>
    <property type="match status" value="1"/>
</dbReference>
<feature type="non-terminal residue" evidence="10">
    <location>
        <position position="1027"/>
    </location>
</feature>
<dbReference type="CDD" id="cd09274">
    <property type="entry name" value="RNase_HI_RT_Ty3"/>
    <property type="match status" value="1"/>
</dbReference>
<dbReference type="GO" id="GO:0003964">
    <property type="term" value="F:RNA-directed DNA polymerase activity"/>
    <property type="evidence" value="ECO:0007669"/>
    <property type="project" value="UniProtKB-EC"/>
</dbReference>
<dbReference type="Pfam" id="PF00078">
    <property type="entry name" value="RVT_1"/>
    <property type="match status" value="1"/>
</dbReference>
<dbReference type="PROSITE" id="PS50994">
    <property type="entry name" value="INTEGRASE"/>
    <property type="match status" value="1"/>
</dbReference>
<dbReference type="SUPFAM" id="SSF53098">
    <property type="entry name" value="Ribonuclease H-like"/>
    <property type="match status" value="1"/>
</dbReference>
<dbReference type="SUPFAM" id="SSF56672">
    <property type="entry name" value="DNA/RNA polymerases"/>
    <property type="match status" value="1"/>
</dbReference>
<dbReference type="GO" id="GO:0015074">
    <property type="term" value="P:DNA integration"/>
    <property type="evidence" value="ECO:0007669"/>
    <property type="project" value="InterPro"/>
</dbReference>
<dbReference type="Pfam" id="PF17919">
    <property type="entry name" value="RT_RNaseH_2"/>
    <property type="match status" value="1"/>
</dbReference>
<dbReference type="GO" id="GO:0004519">
    <property type="term" value="F:endonuclease activity"/>
    <property type="evidence" value="ECO:0007669"/>
    <property type="project" value="UniProtKB-KW"/>
</dbReference>
<dbReference type="AlphaFoldDB" id="A0AAJ7J1G9"/>
<organism evidence="9 10">
    <name type="scientific">Ceratina calcarata</name>
    <dbReference type="NCBI Taxonomy" id="156304"/>
    <lineage>
        <taxon>Eukaryota</taxon>
        <taxon>Metazoa</taxon>
        <taxon>Ecdysozoa</taxon>
        <taxon>Arthropoda</taxon>
        <taxon>Hexapoda</taxon>
        <taxon>Insecta</taxon>
        <taxon>Pterygota</taxon>
        <taxon>Neoptera</taxon>
        <taxon>Endopterygota</taxon>
        <taxon>Hymenoptera</taxon>
        <taxon>Apocrita</taxon>
        <taxon>Aculeata</taxon>
        <taxon>Apoidea</taxon>
        <taxon>Anthophila</taxon>
        <taxon>Apidae</taxon>
        <taxon>Ceratina</taxon>
        <taxon>Zadontomerus</taxon>
    </lineage>
</organism>
<evidence type="ECO:0000256" key="5">
    <source>
        <dbReference type="ARBA" id="ARBA00022759"/>
    </source>
</evidence>
<dbReference type="PROSITE" id="PS50878">
    <property type="entry name" value="RT_POL"/>
    <property type="match status" value="1"/>
</dbReference>
<dbReference type="SUPFAM" id="SSF50630">
    <property type="entry name" value="Acid proteases"/>
    <property type="match status" value="1"/>
</dbReference>
<keyword evidence="3" id="KW-0548">Nucleotidyltransferase</keyword>
<dbReference type="PANTHER" id="PTHR37984:SF5">
    <property type="entry name" value="PROTEIN NYNRIN-LIKE"/>
    <property type="match status" value="1"/>
</dbReference>
<keyword evidence="9" id="KW-1185">Reference proteome</keyword>
<feature type="domain" description="Reverse transcriptase" evidence="7">
    <location>
        <begin position="265"/>
        <end position="443"/>
    </location>
</feature>
<dbReference type="GeneID" id="108625957"/>
<dbReference type="InterPro" id="IPR001584">
    <property type="entry name" value="Integrase_cat-core"/>
</dbReference>
<dbReference type="InterPro" id="IPR041588">
    <property type="entry name" value="Integrase_H2C2"/>
</dbReference>
<dbReference type="Gene3D" id="3.30.420.10">
    <property type="entry name" value="Ribonuclease H-like superfamily/Ribonuclease H"/>
    <property type="match status" value="1"/>
</dbReference>
<keyword evidence="6" id="KW-0511">Multifunctional enzyme</keyword>
<dbReference type="InterPro" id="IPR043128">
    <property type="entry name" value="Rev_trsase/Diguanyl_cyclase"/>
</dbReference>
<evidence type="ECO:0000256" key="3">
    <source>
        <dbReference type="ARBA" id="ARBA00022695"/>
    </source>
</evidence>
<dbReference type="Gene3D" id="2.40.70.10">
    <property type="entry name" value="Acid Proteases"/>
    <property type="match status" value="1"/>
</dbReference>
<evidence type="ECO:0000256" key="1">
    <source>
        <dbReference type="ARBA" id="ARBA00012493"/>
    </source>
</evidence>
<dbReference type="Pfam" id="PF00665">
    <property type="entry name" value="rve"/>
    <property type="match status" value="1"/>
</dbReference>
<evidence type="ECO:0000313" key="10">
    <source>
        <dbReference type="RefSeq" id="XP_017881808.1"/>
    </source>
</evidence>
<evidence type="ECO:0000259" key="8">
    <source>
        <dbReference type="PROSITE" id="PS50994"/>
    </source>
</evidence>
<dbReference type="Gene3D" id="3.30.70.270">
    <property type="match status" value="2"/>
</dbReference>
<protein>
    <recommendedName>
        <fullName evidence="1">RNA-directed DNA polymerase</fullName>
        <ecNumber evidence="1">2.7.7.49</ecNumber>
    </recommendedName>
</protein>
<dbReference type="InterPro" id="IPR012337">
    <property type="entry name" value="RNaseH-like_sf"/>
</dbReference>
<keyword evidence="2" id="KW-0808">Transferase</keyword>
<keyword evidence="4" id="KW-0540">Nuclease</keyword>
<dbReference type="InterPro" id="IPR021109">
    <property type="entry name" value="Peptidase_aspartic_dom_sf"/>
</dbReference>
<dbReference type="InterPro" id="IPR050951">
    <property type="entry name" value="Retrovirus_Pol_polyprotein"/>
</dbReference>
<dbReference type="Proteomes" id="UP000694925">
    <property type="component" value="Unplaced"/>
</dbReference>
<evidence type="ECO:0000256" key="4">
    <source>
        <dbReference type="ARBA" id="ARBA00022722"/>
    </source>
</evidence>
<evidence type="ECO:0000256" key="6">
    <source>
        <dbReference type="ARBA" id="ARBA00023268"/>
    </source>
</evidence>
<dbReference type="EC" id="2.7.7.49" evidence="1"/>
<feature type="domain" description="Integrase catalytic" evidence="8">
    <location>
        <begin position="811"/>
        <end position="969"/>
    </location>
</feature>
<keyword evidence="5" id="KW-0378">Hydrolase</keyword>
<name>A0AAJ7J1G9_9HYME</name>
<proteinExistence type="predicted"/>
<dbReference type="CDD" id="cd01647">
    <property type="entry name" value="RT_LTR"/>
    <property type="match status" value="1"/>
</dbReference>
<dbReference type="InterPro" id="IPR043502">
    <property type="entry name" value="DNA/RNA_pol_sf"/>
</dbReference>
<gene>
    <name evidence="10" type="primary">LOC108625957</name>
</gene>
<evidence type="ECO:0000313" key="9">
    <source>
        <dbReference type="Proteomes" id="UP000694925"/>
    </source>
</evidence>
<keyword evidence="5" id="KW-0255">Endonuclease</keyword>
<reference evidence="10" key="1">
    <citation type="submission" date="2025-08" db="UniProtKB">
        <authorList>
            <consortium name="RefSeq"/>
        </authorList>
    </citation>
    <scope>IDENTIFICATION</scope>
    <source>
        <tissue evidence="10">Whole body</tissue>
    </source>
</reference>